<accession>A0A1I8MSI3</accession>
<dbReference type="EnsemblMetazoa" id="MDOA008023-RA">
    <property type="protein sequence ID" value="MDOA008023-PA"/>
    <property type="gene ID" value="MDOA008023"/>
</dbReference>
<evidence type="ECO:0000313" key="3">
    <source>
        <dbReference type="Proteomes" id="UP001652621"/>
    </source>
</evidence>
<dbReference type="RefSeq" id="XP_058979937.1">
    <property type="nucleotide sequence ID" value="XM_059123954.1"/>
</dbReference>
<dbReference type="VEuPathDB" id="VectorBase:MDOMA2_012858"/>
<dbReference type="VEuPathDB" id="VectorBase:MDOA008023"/>
<keyword evidence="3" id="KW-1185">Reference proteome</keyword>
<dbReference type="eggNOG" id="KOG3635">
    <property type="taxonomic scope" value="Eukaryota"/>
</dbReference>
<evidence type="ECO:0000256" key="1">
    <source>
        <dbReference type="SAM" id="MobiDB-lite"/>
    </source>
</evidence>
<dbReference type="OrthoDB" id="7942615at2759"/>
<gene>
    <name evidence="2" type="primary">101888837</name>
    <name evidence="4" type="synonym">LOC101888837</name>
    <name evidence="5" type="synonym">LOC131803046</name>
</gene>
<feature type="region of interest" description="Disordered" evidence="1">
    <location>
        <begin position="50"/>
        <end position="84"/>
    </location>
</feature>
<dbReference type="VEuPathDB" id="VectorBase:MDOMA2_017828"/>
<proteinExistence type="predicted"/>
<protein>
    <submittedName>
        <fullName evidence="4">Uncharacterized protein LOC101888837</fullName>
    </submittedName>
    <submittedName>
        <fullName evidence="5">Uncharacterized protein LOC131803046</fullName>
    </submittedName>
</protein>
<reference evidence="2" key="1">
    <citation type="submission" date="2020-05" db="UniProtKB">
        <authorList>
            <consortium name="EnsemblMetazoa"/>
        </authorList>
    </citation>
    <scope>IDENTIFICATION</scope>
    <source>
        <strain evidence="2">Aabys</strain>
    </source>
</reference>
<dbReference type="STRING" id="7370.A0A1I8MSI3"/>
<dbReference type="AlphaFoldDB" id="A0A1I8MSI3"/>
<dbReference type="RefSeq" id="XP_005186948.1">
    <property type="nucleotide sequence ID" value="XM_005186891.3"/>
</dbReference>
<sequence>MVNTTMQEWMSNEMERLSLKWERYKPACSGYNRIHSVRLSKSVTHMLNNPLPAEDRLGGSCSSTTSMQRSASQTSQVLSRSPSSWEEVYPTVRITRQDSEGERKESAQKFAYYRNCSTRVT</sequence>
<name>A0A1I8MSI3_MUSDO</name>
<feature type="compositionally biased region" description="Polar residues" evidence="1">
    <location>
        <begin position="60"/>
        <end position="84"/>
    </location>
</feature>
<evidence type="ECO:0000313" key="4">
    <source>
        <dbReference type="RefSeq" id="XP_005186948.1"/>
    </source>
</evidence>
<dbReference type="KEGG" id="mde:101888837"/>
<evidence type="ECO:0000313" key="2">
    <source>
        <dbReference type="EnsemblMetazoa" id="MDOA008023-PA"/>
    </source>
</evidence>
<dbReference type="Proteomes" id="UP001652621">
    <property type="component" value="Unplaced"/>
</dbReference>
<organism evidence="2">
    <name type="scientific">Musca domestica</name>
    <name type="common">House fly</name>
    <dbReference type="NCBI Taxonomy" id="7370"/>
    <lineage>
        <taxon>Eukaryota</taxon>
        <taxon>Metazoa</taxon>
        <taxon>Ecdysozoa</taxon>
        <taxon>Arthropoda</taxon>
        <taxon>Hexapoda</taxon>
        <taxon>Insecta</taxon>
        <taxon>Pterygota</taxon>
        <taxon>Neoptera</taxon>
        <taxon>Endopterygota</taxon>
        <taxon>Diptera</taxon>
        <taxon>Brachycera</taxon>
        <taxon>Muscomorpha</taxon>
        <taxon>Muscoidea</taxon>
        <taxon>Muscidae</taxon>
        <taxon>Musca</taxon>
    </lineage>
</organism>
<reference evidence="4" key="2">
    <citation type="submission" date="2025-04" db="UniProtKB">
        <authorList>
            <consortium name="RefSeq"/>
        </authorList>
    </citation>
    <scope>IDENTIFICATION</scope>
    <source>
        <strain evidence="4 5">Aabys</strain>
        <tissue evidence="5">Whole body</tissue>
    </source>
</reference>
<evidence type="ECO:0000313" key="5">
    <source>
        <dbReference type="RefSeq" id="XP_058979937.1"/>
    </source>
</evidence>
<dbReference type="GeneID" id="101888837"/>